<dbReference type="SUPFAM" id="SSF109604">
    <property type="entry name" value="HD-domain/PDEase-like"/>
    <property type="match status" value="1"/>
</dbReference>
<organism evidence="2">
    <name type="scientific">Accumulibacter regalis</name>
    <dbReference type="NCBI Taxonomy" id="522306"/>
    <lineage>
        <taxon>Bacteria</taxon>
        <taxon>Pseudomonadati</taxon>
        <taxon>Pseudomonadota</taxon>
        <taxon>Betaproteobacteria</taxon>
        <taxon>Candidatus Accumulibacter</taxon>
    </lineage>
</organism>
<feature type="domain" description="HDOD" evidence="1">
    <location>
        <begin position="246"/>
        <end position="436"/>
    </location>
</feature>
<dbReference type="InterPro" id="IPR052340">
    <property type="entry name" value="RNase_Y/CdgJ"/>
</dbReference>
<dbReference type="eggNOG" id="COG3434">
    <property type="taxonomic scope" value="Bacteria"/>
</dbReference>
<dbReference type="Pfam" id="PF08668">
    <property type="entry name" value="HDOD"/>
    <property type="match status" value="1"/>
</dbReference>
<dbReference type="OrthoDB" id="9804751at2"/>
<gene>
    <name evidence="2" type="ordered locus">CAP2UW1_1134</name>
</gene>
<dbReference type="EMBL" id="CP001715">
    <property type="protein sequence ID" value="ACV34465.1"/>
    <property type="molecule type" value="Genomic_DNA"/>
</dbReference>
<sequence length="463" mass="51878">MFRGLLSFFRTKTGNAPAEVPPVAKVAVADVGRPDVGRPESQTYLRHRPILDREQRVVAYELTVERHRALHAHQWQATSRKLFGDVLLWQFAQARLDALLMQRLVFLPVGIGIIDHPALASLPRRNVVLQIAWHDEGSPGSPSTLLAGMTRLRELGFSLACAHDLMDGDDGLAALADYVTVDVGQMAPPDLLDVQRRLSGRHQQKPLMAMNVDFIEMYHACRKMRFGYFHGDFISCSEEAEGNVDLPPYKVAAMELLNAIRRQANHDELAEKAWSDPTLVLRLLRVVNSPAIRLRAPISDLKQAITYLGYDELYRWVTLLLFSSHRPEDRQPMENAWRETALVRGRFMEVLAAGRLNTLECSQLFVVGVLSMIDKLFRMSMQHAVEKFTLPPEVSNALLNHQGKFAGYLELALACESGDQASIETLAADCGFDLNAVNRCQIEALEWVLGFTEAAEELARDAG</sequence>
<dbReference type="PANTHER" id="PTHR33525">
    <property type="match status" value="1"/>
</dbReference>
<accession>C7RQW7</accession>
<dbReference type="PROSITE" id="PS51833">
    <property type="entry name" value="HDOD"/>
    <property type="match status" value="1"/>
</dbReference>
<dbReference type="PANTHER" id="PTHR33525:SF4">
    <property type="entry name" value="CYCLIC DI-GMP PHOSPHODIESTERASE CDGJ"/>
    <property type="match status" value="1"/>
</dbReference>
<evidence type="ECO:0000259" key="1">
    <source>
        <dbReference type="PROSITE" id="PS51833"/>
    </source>
</evidence>
<reference evidence="2" key="1">
    <citation type="submission" date="2009-08" db="EMBL/GenBank/DDBJ databases">
        <authorList>
            <consortium name="US DOE Joint Genome Institute"/>
            <person name="Lucas S."/>
            <person name="Copeland A."/>
            <person name="Lapidus A."/>
            <person name="Glavina del Rio T."/>
            <person name="Dalin E."/>
            <person name="Tice H."/>
            <person name="Bruce D."/>
            <person name="Barry K."/>
            <person name="Pitluck S."/>
            <person name="Lowry S."/>
            <person name="Larimer F."/>
            <person name="Land M."/>
            <person name="Hauser L."/>
            <person name="Kyrpides N."/>
            <person name="Ivanova N."/>
            <person name="McMahon K.D."/>
            <person name="Hugenholtz P."/>
        </authorList>
    </citation>
    <scope>NUCLEOTIDE SEQUENCE</scope>
    <source>
        <strain evidence="2">UW-1</strain>
    </source>
</reference>
<name>C7RQW7_ACCRE</name>
<reference evidence="2" key="2">
    <citation type="submission" date="2009-09" db="EMBL/GenBank/DDBJ databases">
        <title>Complete sequence of chromosome of Candidatus Accumulibacter phosphatis clade IIA str. UW-1.</title>
        <authorList>
            <consortium name="US DOE Joint Genome Institute"/>
            <person name="Martin H.G."/>
            <person name="Ivanova N."/>
            <person name="Kunin V."/>
            <person name="Warnecke F."/>
            <person name="Barry K."/>
            <person name="He S."/>
            <person name="Salamov A."/>
            <person name="Szeto E."/>
            <person name="Dalin E."/>
            <person name="Pangilinan J.L."/>
            <person name="Lapidus A."/>
            <person name="Lowry S."/>
            <person name="Kyrpides N.C."/>
            <person name="McMahon K.D."/>
            <person name="Hugenholtz P."/>
        </authorList>
    </citation>
    <scope>NUCLEOTIDE SEQUENCE [LARGE SCALE GENOMIC DNA]</scope>
    <source>
        <strain evidence="2">UW-1</strain>
    </source>
</reference>
<proteinExistence type="predicted"/>
<dbReference type="Gene3D" id="1.10.3210.10">
    <property type="entry name" value="Hypothetical protein af1432"/>
    <property type="match status" value="1"/>
</dbReference>
<dbReference type="AlphaFoldDB" id="C7RQW7"/>
<protein>
    <submittedName>
        <fullName evidence="2">Putative signal transduction protein</fullName>
    </submittedName>
</protein>
<evidence type="ECO:0000313" key="2">
    <source>
        <dbReference type="EMBL" id="ACV34465.1"/>
    </source>
</evidence>
<dbReference type="STRING" id="522306.CAP2UW1_1134"/>
<dbReference type="HOGENOM" id="CLU_044951_1_0_4"/>
<dbReference type="InterPro" id="IPR013976">
    <property type="entry name" value="HDOD"/>
</dbReference>
<dbReference type="KEGG" id="app:CAP2UW1_1134"/>